<evidence type="ECO:0000313" key="2">
    <source>
        <dbReference type="Proteomes" id="UP000067626"/>
    </source>
</evidence>
<sequence length="108" mass="11479">MTWVQVRTIPKAGRRVKERAVRGAAWMAPEAAGEWAAPAAKVAQVAKVALAVTLALVVKAAATVALVVKATRSAPAERSEGGRSQPRLPVRWRYPCARYSSLSPALCS</sequence>
<dbReference type="STRING" id="52.CMC5_005630"/>
<name>A0A0K1E6E8_CHOCO</name>
<organism evidence="1 2">
    <name type="scientific">Chondromyces crocatus</name>
    <dbReference type="NCBI Taxonomy" id="52"/>
    <lineage>
        <taxon>Bacteria</taxon>
        <taxon>Pseudomonadati</taxon>
        <taxon>Myxococcota</taxon>
        <taxon>Polyangia</taxon>
        <taxon>Polyangiales</taxon>
        <taxon>Polyangiaceae</taxon>
        <taxon>Chondromyces</taxon>
    </lineage>
</organism>
<dbReference type="Proteomes" id="UP000067626">
    <property type="component" value="Chromosome"/>
</dbReference>
<gene>
    <name evidence="1" type="ORF">CMC5_005630</name>
</gene>
<protein>
    <submittedName>
        <fullName evidence="1">Uncharacterized protein</fullName>
    </submittedName>
</protein>
<proteinExistence type="predicted"/>
<dbReference type="KEGG" id="ccro:CMC5_005630"/>
<dbReference type="AlphaFoldDB" id="A0A0K1E6E8"/>
<reference evidence="1 2" key="1">
    <citation type="submission" date="2015-07" db="EMBL/GenBank/DDBJ databases">
        <title>Genome analysis of myxobacterium Chondromyces crocatus Cm c5 reveals a high potential for natural compound synthesis and the genetic basis for the loss of fruiting body formation.</title>
        <authorList>
            <person name="Zaburannyi N."/>
            <person name="Bunk B."/>
            <person name="Maier J."/>
            <person name="Overmann J."/>
            <person name="Mueller R."/>
        </authorList>
    </citation>
    <scope>NUCLEOTIDE SEQUENCE [LARGE SCALE GENOMIC DNA]</scope>
    <source>
        <strain evidence="1 2">Cm c5</strain>
    </source>
</reference>
<accession>A0A0K1E6E8</accession>
<keyword evidence="2" id="KW-1185">Reference proteome</keyword>
<evidence type="ECO:0000313" key="1">
    <source>
        <dbReference type="EMBL" id="AKT36450.1"/>
    </source>
</evidence>
<dbReference type="EMBL" id="CP012159">
    <property type="protein sequence ID" value="AKT36450.1"/>
    <property type="molecule type" value="Genomic_DNA"/>
</dbReference>